<keyword evidence="1" id="KW-0472">Membrane</keyword>
<dbReference type="AlphaFoldDB" id="A0A1G5KNN5"/>
<dbReference type="Proteomes" id="UP000198636">
    <property type="component" value="Unassembled WGS sequence"/>
</dbReference>
<dbReference type="RefSeq" id="WP_091546339.1">
    <property type="nucleotide sequence ID" value="NZ_FMUS01000029.1"/>
</dbReference>
<dbReference type="EMBL" id="FMUS01000029">
    <property type="protein sequence ID" value="SCZ01720.1"/>
    <property type="molecule type" value="Genomic_DNA"/>
</dbReference>
<proteinExistence type="predicted"/>
<feature type="transmembrane region" description="Helical" evidence="1">
    <location>
        <begin position="27"/>
        <end position="44"/>
    </location>
</feature>
<reference evidence="2 3" key="1">
    <citation type="submission" date="2016-10" db="EMBL/GenBank/DDBJ databases">
        <authorList>
            <person name="de Groot N.N."/>
        </authorList>
    </citation>
    <scope>NUCLEOTIDE SEQUENCE [LARGE SCALE GENOMIC DNA]</scope>
    <source>
        <strain evidence="2 3">DSM 18978</strain>
    </source>
</reference>
<keyword evidence="1" id="KW-1133">Transmembrane helix</keyword>
<protein>
    <submittedName>
        <fullName evidence="2">Uncharacterized protein</fullName>
    </submittedName>
</protein>
<evidence type="ECO:0000313" key="2">
    <source>
        <dbReference type="EMBL" id="SCZ01720.1"/>
    </source>
</evidence>
<organism evidence="2 3">
    <name type="scientific">Alkaliphilus peptidifermentans DSM 18978</name>
    <dbReference type="NCBI Taxonomy" id="1120976"/>
    <lineage>
        <taxon>Bacteria</taxon>
        <taxon>Bacillati</taxon>
        <taxon>Bacillota</taxon>
        <taxon>Clostridia</taxon>
        <taxon>Peptostreptococcales</taxon>
        <taxon>Natronincolaceae</taxon>
        <taxon>Alkaliphilus</taxon>
    </lineage>
</organism>
<sequence length="74" mass="8619">MNLILLILIASTLLIDFKKIEKNNNQIIYIYISIVILIIMVSLVDNYEILSRSPLEILIEKMQPITGWIEMKLT</sequence>
<evidence type="ECO:0000313" key="3">
    <source>
        <dbReference type="Proteomes" id="UP000198636"/>
    </source>
</evidence>
<evidence type="ECO:0000256" key="1">
    <source>
        <dbReference type="SAM" id="Phobius"/>
    </source>
</evidence>
<gene>
    <name evidence="2" type="ORF">SAMN03080606_03600</name>
</gene>
<keyword evidence="3" id="KW-1185">Reference proteome</keyword>
<name>A0A1G5KNN5_9FIRM</name>
<keyword evidence="1" id="KW-0812">Transmembrane</keyword>
<dbReference type="STRING" id="1120976.SAMN03080606_03600"/>
<accession>A0A1G5KNN5</accession>
<dbReference type="OrthoDB" id="1957885at2"/>